<dbReference type="Pfam" id="PF02826">
    <property type="entry name" value="2-Hacid_dh_C"/>
    <property type="match status" value="1"/>
</dbReference>
<dbReference type="Pfam" id="PF00389">
    <property type="entry name" value="2-Hacid_dh"/>
    <property type="match status" value="1"/>
</dbReference>
<dbReference type="InterPro" id="IPR006140">
    <property type="entry name" value="D-isomer_DH_NAD-bd"/>
</dbReference>
<name>A0ABS8CDY5_9BURK</name>
<feature type="domain" description="D-isomer specific 2-hydroxyacid dehydrogenase NAD-binding" evidence="5">
    <location>
        <begin position="117"/>
        <end position="290"/>
    </location>
</feature>
<reference evidence="6 7" key="1">
    <citation type="submission" date="2020-07" db="EMBL/GenBank/DDBJ databases">
        <title>Pusillimonas sp. nov., isolated from poultry manure in Taiwan.</title>
        <authorList>
            <person name="Lin S.-Y."/>
            <person name="Tang Y.-S."/>
            <person name="Young C.-C."/>
        </authorList>
    </citation>
    <scope>NUCLEOTIDE SEQUENCE [LARGE SCALE GENOMIC DNA]</scope>
    <source>
        <strain evidence="6 7">CC-YST705</strain>
    </source>
</reference>
<gene>
    <name evidence="6" type="ORF">H0484_09800</name>
</gene>
<evidence type="ECO:0000256" key="2">
    <source>
        <dbReference type="ARBA" id="ARBA00023027"/>
    </source>
</evidence>
<dbReference type="RefSeq" id="WP_226954396.1">
    <property type="nucleotide sequence ID" value="NZ_JACDXW010000004.1"/>
</dbReference>
<dbReference type="InterPro" id="IPR036291">
    <property type="entry name" value="NAD(P)-bd_dom_sf"/>
</dbReference>
<dbReference type="SUPFAM" id="SSF51735">
    <property type="entry name" value="NAD(P)-binding Rossmann-fold domains"/>
    <property type="match status" value="1"/>
</dbReference>
<organism evidence="6 7">
    <name type="scientific">Mesopusillimonas faecipullorum</name>
    <dbReference type="NCBI Taxonomy" id="2755040"/>
    <lineage>
        <taxon>Bacteria</taxon>
        <taxon>Pseudomonadati</taxon>
        <taxon>Pseudomonadota</taxon>
        <taxon>Betaproteobacteria</taxon>
        <taxon>Burkholderiales</taxon>
        <taxon>Alcaligenaceae</taxon>
        <taxon>Mesopusillimonas</taxon>
    </lineage>
</organism>
<dbReference type="CDD" id="cd12156">
    <property type="entry name" value="HPPR"/>
    <property type="match status" value="1"/>
</dbReference>
<evidence type="ECO:0000259" key="4">
    <source>
        <dbReference type="Pfam" id="PF00389"/>
    </source>
</evidence>
<dbReference type="InterPro" id="IPR050223">
    <property type="entry name" value="D-isomer_2-hydroxyacid_DH"/>
</dbReference>
<sequence>MSDTALPVLMQCFALPPSAPPDSLSRLQAAYEVVPLWQAADASACIAAHGHRTQVLATSAFIPVDAAFIDQFPALQAICNLGVGYDNIDVAHAKRRGIKVSNTPDVLDDCVADLAWGLILSTLRGMGAAERYLRSGQWTSRLAALPMGHRVTGKRLGIVGLGRIGQAIATRAQGFCMPVRYHNRNPRPECPYEYAASLPELAEWADILVIATTGGEQTRHLINMPILQALGPEGFLINIARGSVVDEEALAQALEQGIIAGAGLDVFEDEPHVPAGLLQADNATLLPHIASATIETRSAMVALQLDNLCAYARSGRLLTEVQP</sequence>
<dbReference type="InterPro" id="IPR029752">
    <property type="entry name" value="D-isomer_DH_CS1"/>
</dbReference>
<dbReference type="EMBL" id="JACDXW010000004">
    <property type="protein sequence ID" value="MCB5364039.1"/>
    <property type="molecule type" value="Genomic_DNA"/>
</dbReference>
<dbReference type="InterPro" id="IPR006139">
    <property type="entry name" value="D-isomer_2_OHA_DH_cat_dom"/>
</dbReference>
<keyword evidence="7" id="KW-1185">Reference proteome</keyword>
<dbReference type="Proteomes" id="UP000776983">
    <property type="component" value="Unassembled WGS sequence"/>
</dbReference>
<proteinExistence type="inferred from homology"/>
<feature type="domain" description="D-isomer specific 2-hydroxyacid dehydrogenase catalytic" evidence="4">
    <location>
        <begin position="21"/>
        <end position="321"/>
    </location>
</feature>
<protein>
    <submittedName>
        <fullName evidence="6">2-hydroxyacid dehydrogenase</fullName>
    </submittedName>
</protein>
<keyword evidence="1 3" id="KW-0560">Oxidoreductase</keyword>
<evidence type="ECO:0000256" key="3">
    <source>
        <dbReference type="RuleBase" id="RU003719"/>
    </source>
</evidence>
<dbReference type="PROSITE" id="PS00065">
    <property type="entry name" value="D_2_HYDROXYACID_DH_1"/>
    <property type="match status" value="1"/>
</dbReference>
<comment type="similarity">
    <text evidence="3">Belongs to the D-isomer specific 2-hydroxyacid dehydrogenase family.</text>
</comment>
<evidence type="ECO:0000256" key="1">
    <source>
        <dbReference type="ARBA" id="ARBA00023002"/>
    </source>
</evidence>
<keyword evidence="2" id="KW-0520">NAD</keyword>
<evidence type="ECO:0000313" key="7">
    <source>
        <dbReference type="Proteomes" id="UP000776983"/>
    </source>
</evidence>
<comment type="caution">
    <text evidence="6">The sequence shown here is derived from an EMBL/GenBank/DDBJ whole genome shotgun (WGS) entry which is preliminary data.</text>
</comment>
<evidence type="ECO:0000259" key="5">
    <source>
        <dbReference type="Pfam" id="PF02826"/>
    </source>
</evidence>
<accession>A0ABS8CDY5</accession>
<dbReference type="PANTHER" id="PTHR10996:SF178">
    <property type="entry name" value="2-HYDROXYACID DEHYDROGENASE YGL185C-RELATED"/>
    <property type="match status" value="1"/>
</dbReference>
<dbReference type="PANTHER" id="PTHR10996">
    <property type="entry name" value="2-HYDROXYACID DEHYDROGENASE-RELATED"/>
    <property type="match status" value="1"/>
</dbReference>
<evidence type="ECO:0000313" key="6">
    <source>
        <dbReference type="EMBL" id="MCB5364039.1"/>
    </source>
</evidence>
<dbReference type="Gene3D" id="3.40.50.720">
    <property type="entry name" value="NAD(P)-binding Rossmann-like Domain"/>
    <property type="match status" value="2"/>
</dbReference>
<dbReference type="SUPFAM" id="SSF52283">
    <property type="entry name" value="Formate/glycerate dehydrogenase catalytic domain-like"/>
    <property type="match status" value="1"/>
</dbReference>